<name>A0ABR9YJL2_9PROT</name>
<accession>A0ABR9YJL2</accession>
<dbReference type="PROSITE" id="PS50931">
    <property type="entry name" value="HTH_LYSR"/>
    <property type="match status" value="1"/>
</dbReference>
<feature type="domain" description="HTH lysR-type" evidence="5">
    <location>
        <begin position="7"/>
        <end position="64"/>
    </location>
</feature>
<keyword evidence="3" id="KW-0238">DNA-binding</keyword>
<evidence type="ECO:0000256" key="1">
    <source>
        <dbReference type="ARBA" id="ARBA00009437"/>
    </source>
</evidence>
<keyword evidence="2" id="KW-0805">Transcription regulation</keyword>
<evidence type="ECO:0000256" key="3">
    <source>
        <dbReference type="ARBA" id="ARBA00023125"/>
    </source>
</evidence>
<dbReference type="RefSeq" id="WP_194264448.1">
    <property type="nucleotide sequence ID" value="NZ_JABCQF010000002.1"/>
</dbReference>
<dbReference type="Gene3D" id="1.10.10.10">
    <property type="entry name" value="Winged helix-like DNA-binding domain superfamily/Winged helix DNA-binding domain"/>
    <property type="match status" value="1"/>
</dbReference>
<dbReference type="InterPro" id="IPR058163">
    <property type="entry name" value="LysR-type_TF_proteobact-type"/>
</dbReference>
<dbReference type="SUPFAM" id="SSF53850">
    <property type="entry name" value="Periplasmic binding protein-like II"/>
    <property type="match status" value="1"/>
</dbReference>
<comment type="caution">
    <text evidence="6">The sequence shown here is derived from an EMBL/GenBank/DDBJ whole genome shotgun (WGS) entry which is preliminary data.</text>
</comment>
<reference evidence="6" key="1">
    <citation type="submission" date="2020-04" db="EMBL/GenBank/DDBJ databases">
        <authorList>
            <person name="Sombolestani A."/>
        </authorList>
    </citation>
    <scope>NUCLEOTIDE SEQUENCE</scope>
    <source>
        <strain evidence="6">R-71646</strain>
    </source>
</reference>
<dbReference type="InterPro" id="IPR036390">
    <property type="entry name" value="WH_DNA-bd_sf"/>
</dbReference>
<evidence type="ECO:0000313" key="6">
    <source>
        <dbReference type="EMBL" id="MBF0881945.1"/>
    </source>
</evidence>
<dbReference type="PANTHER" id="PTHR30537">
    <property type="entry name" value="HTH-TYPE TRANSCRIPTIONAL REGULATOR"/>
    <property type="match status" value="1"/>
</dbReference>
<reference evidence="6" key="2">
    <citation type="submission" date="2020-11" db="EMBL/GenBank/DDBJ databases">
        <title>Description of novel Gluconobacter species.</title>
        <authorList>
            <person name="Cleenwerck I."/>
            <person name="Cnockaert M."/>
            <person name="Borremans W."/>
            <person name="Wieme A.D."/>
            <person name="De Vuyst L."/>
            <person name="Vandamme P."/>
        </authorList>
    </citation>
    <scope>NUCLEOTIDE SEQUENCE</scope>
    <source>
        <strain evidence="6">R-71646</strain>
    </source>
</reference>
<dbReference type="PANTHER" id="PTHR30537:SF5">
    <property type="entry name" value="HTH-TYPE TRANSCRIPTIONAL ACTIVATOR TTDR-RELATED"/>
    <property type="match status" value="1"/>
</dbReference>
<organism evidence="6 7">
    <name type="scientific">Gluconobacter potus</name>
    <dbReference type="NCBI Taxonomy" id="2724927"/>
    <lineage>
        <taxon>Bacteria</taxon>
        <taxon>Pseudomonadati</taxon>
        <taxon>Pseudomonadota</taxon>
        <taxon>Alphaproteobacteria</taxon>
        <taxon>Acetobacterales</taxon>
        <taxon>Acetobacteraceae</taxon>
        <taxon>Gluconobacter</taxon>
    </lineage>
</organism>
<keyword evidence="7" id="KW-1185">Reference proteome</keyword>
<comment type="similarity">
    <text evidence="1">Belongs to the LysR transcriptional regulatory family.</text>
</comment>
<dbReference type="InterPro" id="IPR000847">
    <property type="entry name" value="LysR_HTH_N"/>
</dbReference>
<dbReference type="Pfam" id="PF03466">
    <property type="entry name" value="LysR_substrate"/>
    <property type="match status" value="1"/>
</dbReference>
<evidence type="ECO:0000259" key="5">
    <source>
        <dbReference type="PROSITE" id="PS50931"/>
    </source>
</evidence>
<sequence length="302" mass="33178">MQERPLIDLQTLRIFMAVADQVSFVGASRKLGLSATTVTRTIRNLETTLGLSLFNRTTRSVHLTTEGAEFLVRCRAAIADLDGAVAVARGAGTEPQGVLSITAPVIFGRLHVLPVVTDLLKAWPQLTIRLFLTDRVVHLVEEGIDLAIRIAPPQDSALKMQKIGEVRKVFVASPAYLAQHGEPQSLENLAAHSLIDIDEYATGHSEWRLGGKNEPSVRISPRLYVNSIDAALAAARDGLGITRALSYQTHDSIEKKQLCRVLADIPTSALPVFMLFPARERQSVNVRMFLTAMKERFMTGTF</sequence>
<dbReference type="EMBL" id="JABCQF010000002">
    <property type="protein sequence ID" value="MBF0881945.1"/>
    <property type="molecule type" value="Genomic_DNA"/>
</dbReference>
<proteinExistence type="inferred from homology"/>
<keyword evidence="4" id="KW-0804">Transcription</keyword>
<dbReference type="Proteomes" id="UP000644588">
    <property type="component" value="Unassembled WGS sequence"/>
</dbReference>
<protein>
    <submittedName>
        <fullName evidence="6">LysR family transcriptional regulator</fullName>
    </submittedName>
</protein>
<evidence type="ECO:0000256" key="2">
    <source>
        <dbReference type="ARBA" id="ARBA00023015"/>
    </source>
</evidence>
<gene>
    <name evidence="6" type="ORF">HKD31_04165</name>
</gene>
<evidence type="ECO:0000313" key="7">
    <source>
        <dbReference type="Proteomes" id="UP000644588"/>
    </source>
</evidence>
<dbReference type="InterPro" id="IPR005119">
    <property type="entry name" value="LysR_subst-bd"/>
</dbReference>
<dbReference type="SUPFAM" id="SSF46785">
    <property type="entry name" value="Winged helix' DNA-binding domain"/>
    <property type="match status" value="1"/>
</dbReference>
<dbReference type="Gene3D" id="3.40.190.290">
    <property type="match status" value="1"/>
</dbReference>
<evidence type="ECO:0000256" key="4">
    <source>
        <dbReference type="ARBA" id="ARBA00023163"/>
    </source>
</evidence>
<dbReference type="Pfam" id="PF00126">
    <property type="entry name" value="HTH_1"/>
    <property type="match status" value="1"/>
</dbReference>
<dbReference type="InterPro" id="IPR036388">
    <property type="entry name" value="WH-like_DNA-bd_sf"/>
</dbReference>